<keyword evidence="3" id="KW-1185">Reference proteome</keyword>
<dbReference type="RefSeq" id="WP_128520376.1">
    <property type="nucleotide sequence ID" value="NZ_CAUWBR010000031.1"/>
</dbReference>
<dbReference type="OrthoDB" id="9800872at2"/>
<comment type="caution">
    <text evidence="2">The sequence shown here is derived from an EMBL/GenBank/DDBJ whole genome shotgun (WGS) entry which is preliminary data.</text>
</comment>
<organism evidence="2 3">
    <name type="scientific">Absicoccus porci</name>
    <dbReference type="NCBI Taxonomy" id="2486576"/>
    <lineage>
        <taxon>Bacteria</taxon>
        <taxon>Bacillati</taxon>
        <taxon>Bacillota</taxon>
        <taxon>Erysipelotrichia</taxon>
        <taxon>Erysipelotrichales</taxon>
        <taxon>Erysipelotrichaceae</taxon>
        <taxon>Absicoccus</taxon>
    </lineage>
</organism>
<dbReference type="InterPro" id="IPR001763">
    <property type="entry name" value="Rhodanese-like_dom"/>
</dbReference>
<feature type="domain" description="Rhodanese" evidence="1">
    <location>
        <begin position="19"/>
        <end position="92"/>
    </location>
</feature>
<dbReference type="PANTHER" id="PTHR43031:SF16">
    <property type="entry name" value="OXIDOREDUCTASE"/>
    <property type="match status" value="1"/>
</dbReference>
<proteinExistence type="predicted"/>
<sequence length="98" mass="11578">MLFDWKRKDPYKGLEKFSQDPNGILVDVRIPEEYHLKHLDGAINIPLADINNFQKYNDKHWYVYCLDGFRAEIAMYRLRNKGIPATNIGGIARYRFNS</sequence>
<dbReference type="SMART" id="SM00450">
    <property type="entry name" value="RHOD"/>
    <property type="match status" value="1"/>
</dbReference>
<dbReference type="InterPro" id="IPR036873">
    <property type="entry name" value="Rhodanese-like_dom_sf"/>
</dbReference>
<evidence type="ECO:0000313" key="2">
    <source>
        <dbReference type="EMBL" id="RNM30466.1"/>
    </source>
</evidence>
<dbReference type="PANTHER" id="PTHR43031">
    <property type="entry name" value="FAD-DEPENDENT OXIDOREDUCTASE"/>
    <property type="match status" value="1"/>
</dbReference>
<reference evidence="2 3" key="1">
    <citation type="submission" date="2018-11" db="EMBL/GenBank/DDBJ databases">
        <title>Clostridium sp. nov., a member of the family Erysipelotrichaceae isolated from pig faeces.</title>
        <authorList>
            <person name="Chang Y.-H."/>
        </authorList>
    </citation>
    <scope>NUCLEOTIDE SEQUENCE [LARGE SCALE GENOMIC DNA]</scope>
    <source>
        <strain evidence="2 3">YH-panp20</strain>
    </source>
</reference>
<protein>
    <submittedName>
        <fullName evidence="2">Rhodanese-like domain-containing protein</fullName>
    </submittedName>
</protein>
<dbReference type="AlphaFoldDB" id="A0A3N0I1L3"/>
<dbReference type="Gene3D" id="3.40.250.10">
    <property type="entry name" value="Rhodanese-like domain"/>
    <property type="match status" value="1"/>
</dbReference>
<dbReference type="InterPro" id="IPR050229">
    <property type="entry name" value="GlpE_sulfurtransferase"/>
</dbReference>
<dbReference type="SUPFAM" id="SSF52821">
    <property type="entry name" value="Rhodanese/Cell cycle control phosphatase"/>
    <property type="match status" value="1"/>
</dbReference>
<evidence type="ECO:0000313" key="3">
    <source>
        <dbReference type="Proteomes" id="UP000276568"/>
    </source>
</evidence>
<accession>A0A3N0I1L3</accession>
<evidence type="ECO:0000259" key="1">
    <source>
        <dbReference type="PROSITE" id="PS50206"/>
    </source>
</evidence>
<dbReference type="Proteomes" id="UP000276568">
    <property type="component" value="Unassembled WGS sequence"/>
</dbReference>
<dbReference type="Pfam" id="PF00581">
    <property type="entry name" value="Rhodanese"/>
    <property type="match status" value="1"/>
</dbReference>
<dbReference type="EMBL" id="RJQC01000002">
    <property type="protein sequence ID" value="RNM30466.1"/>
    <property type="molecule type" value="Genomic_DNA"/>
</dbReference>
<dbReference type="CDD" id="cd00158">
    <property type="entry name" value="RHOD"/>
    <property type="match status" value="1"/>
</dbReference>
<dbReference type="PROSITE" id="PS50206">
    <property type="entry name" value="RHODANESE_3"/>
    <property type="match status" value="1"/>
</dbReference>
<name>A0A3N0I1L3_9FIRM</name>
<gene>
    <name evidence="2" type="ORF">EDX97_06665</name>
</gene>